<proteinExistence type="inferred from homology"/>
<feature type="domain" description="TPX2 C-terminal" evidence="6">
    <location>
        <begin position="106"/>
        <end position="158"/>
    </location>
</feature>
<dbReference type="GO" id="GO:0005874">
    <property type="term" value="C:microtubule"/>
    <property type="evidence" value="ECO:0007669"/>
    <property type="project" value="UniProtKB-KW"/>
</dbReference>
<gene>
    <name evidence="7" type="ORF">SSX86_030103</name>
</gene>
<evidence type="ECO:0000313" key="8">
    <source>
        <dbReference type="Proteomes" id="UP001408789"/>
    </source>
</evidence>
<keyword evidence="3" id="KW-0963">Cytoplasm</keyword>
<dbReference type="Proteomes" id="UP001408789">
    <property type="component" value="Unassembled WGS sequence"/>
</dbReference>
<keyword evidence="8" id="KW-1185">Reference proteome</keyword>
<dbReference type="Pfam" id="PF06886">
    <property type="entry name" value="TPX2"/>
    <property type="match status" value="1"/>
</dbReference>
<dbReference type="InterPro" id="IPR027329">
    <property type="entry name" value="TPX2_C"/>
</dbReference>
<evidence type="ECO:0000259" key="6">
    <source>
        <dbReference type="Pfam" id="PF06886"/>
    </source>
</evidence>
<evidence type="ECO:0000256" key="1">
    <source>
        <dbReference type="ARBA" id="ARBA00004245"/>
    </source>
</evidence>
<dbReference type="EMBL" id="JBCNJP010000027">
    <property type="protein sequence ID" value="KAK9053469.1"/>
    <property type="molecule type" value="Genomic_DNA"/>
</dbReference>
<reference evidence="7 8" key="1">
    <citation type="submission" date="2024-04" db="EMBL/GenBank/DDBJ databases">
        <title>The reference genome of an endangered Asteraceae, Deinandra increscens subsp. villosa, native to the Central Coast of California.</title>
        <authorList>
            <person name="Guilliams M."/>
            <person name="Hasenstab-Lehman K."/>
            <person name="Meyer R."/>
            <person name="Mcevoy S."/>
        </authorList>
    </citation>
    <scope>NUCLEOTIDE SEQUENCE [LARGE SCALE GENOMIC DNA]</scope>
    <source>
        <tissue evidence="7">Leaf</tissue>
    </source>
</reference>
<dbReference type="AlphaFoldDB" id="A0AAP0CHS2"/>
<evidence type="ECO:0000256" key="4">
    <source>
        <dbReference type="ARBA" id="ARBA00022701"/>
    </source>
</evidence>
<evidence type="ECO:0000256" key="5">
    <source>
        <dbReference type="ARBA" id="ARBA00023212"/>
    </source>
</evidence>
<evidence type="ECO:0000256" key="2">
    <source>
        <dbReference type="ARBA" id="ARBA00005885"/>
    </source>
</evidence>
<comment type="subcellular location">
    <subcellularLocation>
        <location evidence="1">Cytoplasm</location>
        <location evidence="1">Cytoskeleton</location>
    </subcellularLocation>
</comment>
<evidence type="ECO:0000256" key="3">
    <source>
        <dbReference type="ARBA" id="ARBA00022490"/>
    </source>
</evidence>
<comment type="caution">
    <text evidence="7">The sequence shown here is derived from an EMBL/GenBank/DDBJ whole genome shotgun (WGS) entry which is preliminary data.</text>
</comment>
<evidence type="ECO:0000313" key="7">
    <source>
        <dbReference type="EMBL" id="KAK9053469.1"/>
    </source>
</evidence>
<comment type="similarity">
    <text evidence="2">Belongs to the TPX2 family.</text>
</comment>
<accession>A0AAP0CHS2</accession>
<name>A0AAP0CHS2_9ASTR</name>
<organism evidence="7 8">
    <name type="scientific">Deinandra increscens subsp. villosa</name>
    <dbReference type="NCBI Taxonomy" id="3103831"/>
    <lineage>
        <taxon>Eukaryota</taxon>
        <taxon>Viridiplantae</taxon>
        <taxon>Streptophyta</taxon>
        <taxon>Embryophyta</taxon>
        <taxon>Tracheophyta</taxon>
        <taxon>Spermatophyta</taxon>
        <taxon>Magnoliopsida</taxon>
        <taxon>eudicotyledons</taxon>
        <taxon>Gunneridae</taxon>
        <taxon>Pentapetalae</taxon>
        <taxon>asterids</taxon>
        <taxon>campanulids</taxon>
        <taxon>Asterales</taxon>
        <taxon>Asteraceae</taxon>
        <taxon>Asteroideae</taxon>
        <taxon>Heliantheae alliance</taxon>
        <taxon>Madieae</taxon>
        <taxon>Madiinae</taxon>
        <taxon>Deinandra</taxon>
    </lineage>
</organism>
<protein>
    <recommendedName>
        <fullName evidence="6">TPX2 C-terminal domain-containing protein</fullName>
    </recommendedName>
</protein>
<keyword evidence="5" id="KW-0206">Cytoskeleton</keyword>
<keyword evidence="4" id="KW-0493">Microtubule</keyword>
<sequence>MDVGNVKNHLGLYTLQPRLDPYQKLKENINPLETEEENHRIITGKDGRIKALCKSNGRKNMKAIPDLGILRAGTGGNCDIRAPWDFCNCSHRASIQNHNWTWAGSDFDEMIKEKEMMYKRYRDEAESARMMEEEKAFKQLRRTLVPNFNNSFLPRKSSRGVTKPKLSRLNVTKRTERRKMVVAATTSSVASNMR</sequence>